<proteinExistence type="predicted"/>
<dbReference type="Proteomes" id="UP000000366">
    <property type="component" value="Chromosome"/>
</dbReference>
<evidence type="ECO:0008006" key="3">
    <source>
        <dbReference type="Google" id="ProtNLM"/>
    </source>
</evidence>
<sequence>MNAIPLTSGVLPRRRVLVAGLASLATGGLAGCAPGRIERFATWAEARNAVFALAQPGSRWRSNGHWSLSQALQHLAQSVEGSLAGYPRLKPAWFTHTVGAAAHAVFEARGRMTHPLDEPLPGAAPLDAALPPDAAALRLLRAMDAFEAHDGTLAPHFAYGVLDKPAYARAHQMHLAAHWQQFEETRLA</sequence>
<reference evidence="1 2" key="1">
    <citation type="journal article" date="2007" name="J. Bacteriol.">
        <title>Whole-genome analysis of the methyl tert-butyl ether-degrading beta-proteobacterium Methylibium petroleiphilum PM1.</title>
        <authorList>
            <person name="Kane S.R."/>
            <person name="Chakicherla A.Y."/>
            <person name="Chain P.S.G."/>
            <person name="Schmidt R."/>
            <person name="Shin M.W."/>
            <person name="Legler T.C."/>
            <person name="Scow K.M."/>
            <person name="Larimer F.W."/>
            <person name="Lucas S.M."/>
            <person name="Richardson P.M."/>
            <person name="Hristova K.R."/>
        </authorList>
    </citation>
    <scope>NUCLEOTIDE SEQUENCE [LARGE SCALE GENOMIC DNA]</scope>
    <source>
        <strain evidence="2">ATCC BAA-1232 / LMG 22953 / PM1</strain>
    </source>
</reference>
<protein>
    <recommendedName>
        <fullName evidence="3">DUF1569 domain-containing protein</fullName>
    </recommendedName>
</protein>
<name>A2SCT8_METPP</name>
<dbReference type="eggNOG" id="ENOG5032SVD">
    <property type="taxonomic scope" value="Bacteria"/>
</dbReference>
<dbReference type="KEGG" id="mpt:Mpe_A0415"/>
<gene>
    <name evidence="1" type="ordered locus">Mpe_A0415</name>
</gene>
<dbReference type="STRING" id="420662.Mpe_A0415"/>
<accession>A2SCT8</accession>
<dbReference type="AlphaFoldDB" id="A2SCT8"/>
<organism evidence="1 2">
    <name type="scientific">Methylibium petroleiphilum (strain ATCC BAA-1232 / LMG 22953 / PM1)</name>
    <dbReference type="NCBI Taxonomy" id="420662"/>
    <lineage>
        <taxon>Bacteria</taxon>
        <taxon>Pseudomonadati</taxon>
        <taxon>Pseudomonadota</taxon>
        <taxon>Betaproteobacteria</taxon>
        <taxon>Burkholderiales</taxon>
        <taxon>Sphaerotilaceae</taxon>
        <taxon>Methylibium</taxon>
    </lineage>
</organism>
<dbReference type="EMBL" id="CP000555">
    <property type="protein sequence ID" value="ABM93377.1"/>
    <property type="molecule type" value="Genomic_DNA"/>
</dbReference>
<dbReference type="InterPro" id="IPR034660">
    <property type="entry name" value="DinB/YfiT-like"/>
</dbReference>
<dbReference type="Pfam" id="PF07606">
    <property type="entry name" value="DUF1569"/>
    <property type="match status" value="1"/>
</dbReference>
<evidence type="ECO:0000313" key="2">
    <source>
        <dbReference type="Proteomes" id="UP000000366"/>
    </source>
</evidence>
<dbReference type="RefSeq" id="WP_011828015.1">
    <property type="nucleotide sequence ID" value="NC_008825.1"/>
</dbReference>
<dbReference type="Gene3D" id="1.20.120.450">
    <property type="entry name" value="dinb family like domain"/>
    <property type="match status" value="1"/>
</dbReference>
<keyword evidence="2" id="KW-1185">Reference proteome</keyword>
<evidence type="ECO:0000313" key="1">
    <source>
        <dbReference type="EMBL" id="ABM93377.1"/>
    </source>
</evidence>
<dbReference type="InterPro" id="IPR011463">
    <property type="entry name" value="DUF1569"/>
</dbReference>
<dbReference type="HOGENOM" id="CLU_094848_0_0_4"/>